<accession>A0A6M1RE13</accession>
<dbReference type="RefSeq" id="WP_165014195.1">
    <property type="nucleotide sequence ID" value="NZ_JAALDL010000009.1"/>
</dbReference>
<dbReference type="Proteomes" id="UP000473008">
    <property type="component" value="Unassembled WGS sequence"/>
</dbReference>
<keyword evidence="2" id="KW-1185">Reference proteome</keyword>
<evidence type="ECO:0000313" key="2">
    <source>
        <dbReference type="Proteomes" id="UP000473008"/>
    </source>
</evidence>
<gene>
    <name evidence="1" type="ORF">G5S52_13230</name>
</gene>
<sequence length="67" mass="7514">MLDGTLDVAANHNKLTTEVAPKIESEQNPEGVKISLRETVKVESLKGQFKSLTPTERKEFLSWAIMQ</sequence>
<proteinExistence type="predicted"/>
<organism evidence="1 2">
    <name type="scientific">Grimontia sedimenti</name>
    <dbReference type="NCBI Taxonomy" id="2711294"/>
    <lineage>
        <taxon>Bacteria</taxon>
        <taxon>Pseudomonadati</taxon>
        <taxon>Pseudomonadota</taxon>
        <taxon>Gammaproteobacteria</taxon>
        <taxon>Vibrionales</taxon>
        <taxon>Vibrionaceae</taxon>
        <taxon>Grimontia</taxon>
    </lineage>
</organism>
<evidence type="ECO:0000313" key="1">
    <source>
        <dbReference type="EMBL" id="NGN98576.1"/>
    </source>
</evidence>
<dbReference type="EMBL" id="JAALDL010000009">
    <property type="protein sequence ID" value="NGN98576.1"/>
    <property type="molecule type" value="Genomic_DNA"/>
</dbReference>
<reference evidence="1 2" key="1">
    <citation type="submission" date="2020-02" db="EMBL/GenBank/DDBJ databases">
        <title>The draft genome of Grimontia sedimenta sp. nov., isolated from benthic sediments near coral reefs south of Kuwait.</title>
        <authorList>
            <person name="Mahmoud H.M."/>
            <person name="Jose L."/>
            <person name="Eapen S."/>
        </authorList>
    </citation>
    <scope>NUCLEOTIDE SEQUENCE [LARGE SCALE GENOMIC DNA]</scope>
    <source>
        <strain evidence="1 2">S25</strain>
    </source>
</reference>
<comment type="caution">
    <text evidence="1">The sequence shown here is derived from an EMBL/GenBank/DDBJ whole genome shotgun (WGS) entry which is preliminary data.</text>
</comment>
<name>A0A6M1RE13_9GAMM</name>
<dbReference type="AlphaFoldDB" id="A0A6M1RE13"/>
<protein>
    <submittedName>
        <fullName evidence="1">Uncharacterized protein</fullName>
    </submittedName>
</protein>